<comment type="caution">
    <text evidence="1">The sequence shown here is derived from an EMBL/GenBank/DDBJ whole genome shotgun (WGS) entry which is preliminary data.</text>
</comment>
<accession>A0ACB5SZT3</accession>
<evidence type="ECO:0000313" key="2">
    <source>
        <dbReference type="Proteomes" id="UP001165064"/>
    </source>
</evidence>
<organism evidence="1 2">
    <name type="scientific">Ambrosiozyma monospora</name>
    <name type="common">Yeast</name>
    <name type="synonym">Endomycopsis monosporus</name>
    <dbReference type="NCBI Taxonomy" id="43982"/>
    <lineage>
        <taxon>Eukaryota</taxon>
        <taxon>Fungi</taxon>
        <taxon>Dikarya</taxon>
        <taxon>Ascomycota</taxon>
        <taxon>Saccharomycotina</taxon>
        <taxon>Pichiomycetes</taxon>
        <taxon>Pichiales</taxon>
        <taxon>Pichiaceae</taxon>
        <taxon>Ambrosiozyma</taxon>
    </lineage>
</organism>
<name>A0ACB5SZT3_AMBMO</name>
<keyword evidence="2" id="KW-1185">Reference proteome</keyword>
<gene>
    <name evidence="1" type="ORF">Amon02_000299500</name>
</gene>
<reference evidence="1" key="1">
    <citation type="submission" date="2023-04" db="EMBL/GenBank/DDBJ databases">
        <title>Ambrosiozyma monospora NBRC 10751.</title>
        <authorList>
            <person name="Ichikawa N."/>
            <person name="Sato H."/>
            <person name="Tonouchi N."/>
        </authorList>
    </citation>
    <scope>NUCLEOTIDE SEQUENCE</scope>
    <source>
        <strain evidence="1">NBRC 10751</strain>
    </source>
</reference>
<dbReference type="EMBL" id="BSXS01001818">
    <property type="protein sequence ID" value="GME77346.1"/>
    <property type="molecule type" value="Genomic_DNA"/>
</dbReference>
<proteinExistence type="predicted"/>
<sequence>MQSHNERDNTTNANSNPTKNTVPPEEIPESPSTASQRKDAAVSALPALKLAARSIGTPVLLSPRGTPNSSPGLTGEFDFNKPASSPLDYQIPEVDEGPLSLRHTTSHNSNSNSTLNRTNSNNDNSHSQNQSQHSTGSSTPKVEIQSFTDRATKLTTSPKPILTKKDGTEPPTHGRKASFSLTTSKPPPTSAVAQRIPSSSGNLQRIKSTGSNSGSQPVHPSVTLTPTNSTRSIRTLNSYQKLREGSAQHGSQIHSIEAVRPHSNIIRDNMKSKLSEQYQQQERMYLTGISKIRNRYPHNDDYFNKTVTVDDDDDTGNNEDEVDSTKDLERLNNDLFPEAPPIDSDKDKEFEALKALSKQIGIADDYWDQSSEYVLDSHVLLDLLNKNDDIHLKNKEENANILERLEWQSLLQTVLTGDVVTGEKTKLIKPITDVEEGSYLRASYKEDLWLGIRAKLFGRTEEDQKRLVLYHRGLVDETVEEILKFKLDIPEEVRKLSYAEQVQFASKKVNALLEKYDRCQELWNTAKEMENDKPQILTPEFTSRLDALVAWTSIAAAIDRESYILKVWVGNDDLDILRPYSPNISRGNSLSSKPDFDQAARDENLDLDMDIDMRRTKSFHGHILKDDRSFVERILKEKDIHDLFERRLFTSFSDWTFKAKASFLEFQQIFEELGLPTYLDNLFVLAKFPSKLMKELMKTRLSYSQKLTNPTMMMIDQVLDDFKMYISLALEIRTSFLEYCAPQDGWVSLPDYQDTEFDNAILECVHHYLLLLNRKLLDSPKSSKSFRTFKEPEELEREWSFLQNMGFYIEGGSVEIATQFTVLTSKLAARLNHYMHHQLQGPPYDDSVLQI</sequence>
<evidence type="ECO:0000313" key="1">
    <source>
        <dbReference type="EMBL" id="GME77346.1"/>
    </source>
</evidence>
<protein>
    <submittedName>
        <fullName evidence="1">Unnamed protein product</fullName>
    </submittedName>
</protein>
<dbReference type="Proteomes" id="UP001165064">
    <property type="component" value="Unassembled WGS sequence"/>
</dbReference>